<dbReference type="Proteomes" id="UP000186132">
    <property type="component" value="Unassembled WGS sequence"/>
</dbReference>
<dbReference type="InterPro" id="IPR019270">
    <property type="entry name" value="DUF2283"/>
</dbReference>
<name>A0A1M5GXV0_9ACTN</name>
<reference evidence="1 2" key="1">
    <citation type="submission" date="2016-11" db="EMBL/GenBank/DDBJ databases">
        <authorList>
            <person name="Jaros S."/>
            <person name="Januszkiewicz K."/>
            <person name="Wedrychowicz H."/>
        </authorList>
    </citation>
    <scope>NUCLEOTIDE SEQUENCE [LARGE SCALE GENOMIC DNA]</scope>
    <source>
        <strain evidence="1 2">DSM 45627</strain>
    </source>
</reference>
<dbReference type="RefSeq" id="WP_073387890.1">
    <property type="nucleotide sequence ID" value="NZ_FQVU01000002.1"/>
</dbReference>
<protein>
    <recommendedName>
        <fullName evidence="3">DUF2283 domain-containing protein</fullName>
    </recommendedName>
</protein>
<gene>
    <name evidence="1" type="ORF">SAMN05443575_1328</name>
</gene>
<evidence type="ECO:0000313" key="2">
    <source>
        <dbReference type="Proteomes" id="UP000186132"/>
    </source>
</evidence>
<evidence type="ECO:0008006" key="3">
    <source>
        <dbReference type="Google" id="ProtNLM"/>
    </source>
</evidence>
<sequence length="109" mass="11674">MPAINITATVDLAAEAAYIRFCDGEVARTVEVTDEVQIDLDAFAMALGIEILDLQAEIPFQRLITEYHVPIEAIDALRAIRPSVAGYFRIGQSGDGSLVTGGMRAPVPA</sequence>
<keyword evidence="2" id="KW-1185">Reference proteome</keyword>
<dbReference type="AlphaFoldDB" id="A0A1M5GXV0"/>
<evidence type="ECO:0000313" key="1">
    <source>
        <dbReference type="EMBL" id="SHG08556.1"/>
    </source>
</evidence>
<organism evidence="1 2">
    <name type="scientific">Jatrophihabitans endophyticus</name>
    <dbReference type="NCBI Taxonomy" id="1206085"/>
    <lineage>
        <taxon>Bacteria</taxon>
        <taxon>Bacillati</taxon>
        <taxon>Actinomycetota</taxon>
        <taxon>Actinomycetes</taxon>
        <taxon>Jatrophihabitantales</taxon>
        <taxon>Jatrophihabitantaceae</taxon>
        <taxon>Jatrophihabitans</taxon>
    </lineage>
</organism>
<accession>A0A1M5GXV0</accession>
<dbReference type="OrthoDB" id="3830543at2"/>
<dbReference type="Pfam" id="PF10049">
    <property type="entry name" value="DUF2283"/>
    <property type="match status" value="1"/>
</dbReference>
<dbReference type="EMBL" id="FQVU01000002">
    <property type="protein sequence ID" value="SHG08556.1"/>
    <property type="molecule type" value="Genomic_DNA"/>
</dbReference>
<proteinExistence type="predicted"/>